<dbReference type="Proteomes" id="UP000803844">
    <property type="component" value="Unassembled WGS sequence"/>
</dbReference>
<evidence type="ECO:0000313" key="3">
    <source>
        <dbReference type="Proteomes" id="UP000803844"/>
    </source>
</evidence>
<feature type="region of interest" description="Disordered" evidence="1">
    <location>
        <begin position="1"/>
        <end position="67"/>
    </location>
</feature>
<protein>
    <submittedName>
        <fullName evidence="2">Uncharacterized protein</fullName>
    </submittedName>
</protein>
<accession>A0A9P4Y8N7</accession>
<feature type="non-terminal residue" evidence="2">
    <location>
        <position position="67"/>
    </location>
</feature>
<evidence type="ECO:0000256" key="1">
    <source>
        <dbReference type="SAM" id="MobiDB-lite"/>
    </source>
</evidence>
<gene>
    <name evidence="2" type="ORF">M406DRAFT_320901</name>
</gene>
<dbReference type="EMBL" id="MU032345">
    <property type="protein sequence ID" value="KAF3768563.1"/>
    <property type="molecule type" value="Genomic_DNA"/>
</dbReference>
<evidence type="ECO:0000313" key="2">
    <source>
        <dbReference type="EMBL" id="KAF3768563.1"/>
    </source>
</evidence>
<feature type="compositionally biased region" description="Basic and acidic residues" evidence="1">
    <location>
        <begin position="40"/>
        <end position="59"/>
    </location>
</feature>
<organism evidence="2 3">
    <name type="scientific">Cryphonectria parasitica (strain ATCC 38755 / EP155)</name>
    <dbReference type="NCBI Taxonomy" id="660469"/>
    <lineage>
        <taxon>Eukaryota</taxon>
        <taxon>Fungi</taxon>
        <taxon>Dikarya</taxon>
        <taxon>Ascomycota</taxon>
        <taxon>Pezizomycotina</taxon>
        <taxon>Sordariomycetes</taxon>
        <taxon>Sordariomycetidae</taxon>
        <taxon>Diaporthales</taxon>
        <taxon>Cryphonectriaceae</taxon>
        <taxon>Cryphonectria-Endothia species complex</taxon>
        <taxon>Cryphonectria</taxon>
    </lineage>
</organism>
<dbReference type="GeneID" id="63836581"/>
<comment type="caution">
    <text evidence="2">The sequence shown here is derived from an EMBL/GenBank/DDBJ whole genome shotgun (WGS) entry which is preliminary data.</text>
</comment>
<keyword evidence="3" id="KW-1185">Reference proteome</keyword>
<name>A0A9P4Y8N7_CRYP1</name>
<reference evidence="2" key="1">
    <citation type="journal article" date="2020" name="Phytopathology">
        <title>Genome sequence of the chestnut blight fungus Cryphonectria parasitica EP155: A fundamental resource for an archetypical invasive plant pathogen.</title>
        <authorList>
            <person name="Crouch J.A."/>
            <person name="Dawe A."/>
            <person name="Aerts A."/>
            <person name="Barry K."/>
            <person name="Churchill A.C.L."/>
            <person name="Grimwood J."/>
            <person name="Hillman B."/>
            <person name="Milgroom M.G."/>
            <person name="Pangilinan J."/>
            <person name="Smith M."/>
            <person name="Salamov A."/>
            <person name="Schmutz J."/>
            <person name="Yadav J."/>
            <person name="Grigoriev I.V."/>
            <person name="Nuss D."/>
        </authorList>
    </citation>
    <scope>NUCLEOTIDE SEQUENCE</scope>
    <source>
        <strain evidence="2">EP155</strain>
    </source>
</reference>
<dbReference type="AlphaFoldDB" id="A0A9P4Y8N7"/>
<sequence>MNLDGAPAPLPLARISRTAPVASSNTGSRARGPTSVVTFNREDQYPNEQPWRRPVREGDFAGAIDPN</sequence>
<proteinExistence type="predicted"/>
<dbReference type="RefSeq" id="XP_040779524.1">
    <property type="nucleotide sequence ID" value="XM_040919452.1"/>
</dbReference>